<keyword evidence="12" id="KW-1185">Reference proteome</keyword>
<comment type="caution">
    <text evidence="11">The sequence shown here is derived from an EMBL/GenBank/DDBJ whole genome shotgun (WGS) entry which is preliminary data.</text>
</comment>
<gene>
    <name evidence="11" type="ORF">FBZ90_101194</name>
</gene>
<dbReference type="GO" id="GO:0005886">
    <property type="term" value="C:plasma membrane"/>
    <property type="evidence" value="ECO:0007669"/>
    <property type="project" value="UniProtKB-SubCell"/>
</dbReference>
<dbReference type="PROSITE" id="PS50111">
    <property type="entry name" value="CHEMOTAXIS_TRANSDUC_2"/>
    <property type="match status" value="1"/>
</dbReference>
<dbReference type="GO" id="GO:0007165">
    <property type="term" value="P:signal transduction"/>
    <property type="evidence" value="ECO:0007669"/>
    <property type="project" value="UniProtKB-KW"/>
</dbReference>
<evidence type="ECO:0000313" key="11">
    <source>
        <dbReference type="EMBL" id="TWB45859.1"/>
    </source>
</evidence>
<feature type="domain" description="HAMP" evidence="10">
    <location>
        <begin position="215"/>
        <end position="268"/>
    </location>
</feature>
<keyword evidence="6" id="KW-0175">Coiled coil</keyword>
<dbReference type="Gene3D" id="6.10.340.10">
    <property type="match status" value="1"/>
</dbReference>
<keyword evidence="2" id="KW-1003">Cell membrane</keyword>
<dbReference type="GO" id="GO:0004888">
    <property type="term" value="F:transmembrane signaling receptor activity"/>
    <property type="evidence" value="ECO:0007669"/>
    <property type="project" value="InterPro"/>
</dbReference>
<evidence type="ECO:0000256" key="7">
    <source>
        <dbReference type="SAM" id="Phobius"/>
    </source>
</evidence>
<dbReference type="CDD" id="cd06225">
    <property type="entry name" value="HAMP"/>
    <property type="match status" value="1"/>
</dbReference>
<protein>
    <submittedName>
        <fullName evidence="11">Methyl-accepting chemotaxis sensory transducer</fullName>
    </submittedName>
</protein>
<evidence type="ECO:0000256" key="4">
    <source>
        <dbReference type="ARBA" id="ARBA00029447"/>
    </source>
</evidence>
<dbReference type="InterPro" id="IPR004089">
    <property type="entry name" value="MCPsignal_dom"/>
</dbReference>
<keyword evidence="7" id="KW-0472">Membrane</keyword>
<dbReference type="Gene3D" id="1.10.287.950">
    <property type="entry name" value="Methyl-accepting chemotaxis protein"/>
    <property type="match status" value="1"/>
</dbReference>
<dbReference type="SUPFAM" id="SSF58104">
    <property type="entry name" value="Methyl-accepting chemotaxis protein (MCP) signaling domain"/>
    <property type="match status" value="1"/>
</dbReference>
<dbReference type="EMBL" id="VITR01000001">
    <property type="protein sequence ID" value="TWB45859.1"/>
    <property type="molecule type" value="Genomic_DNA"/>
</dbReference>
<dbReference type="Proteomes" id="UP000315751">
    <property type="component" value="Unassembled WGS sequence"/>
</dbReference>
<evidence type="ECO:0000256" key="6">
    <source>
        <dbReference type="SAM" id="Coils"/>
    </source>
</evidence>
<evidence type="ECO:0000256" key="2">
    <source>
        <dbReference type="ARBA" id="ARBA00022519"/>
    </source>
</evidence>
<name>A0A560HK13_9PROT</name>
<evidence type="ECO:0000259" key="9">
    <source>
        <dbReference type="PROSITE" id="PS50192"/>
    </source>
</evidence>
<dbReference type="OrthoDB" id="3378718at2"/>
<dbReference type="PROSITE" id="PS50192">
    <property type="entry name" value="T_SNARE"/>
    <property type="match status" value="1"/>
</dbReference>
<reference evidence="11 12" key="1">
    <citation type="submission" date="2019-06" db="EMBL/GenBank/DDBJ databases">
        <title>Genomic Encyclopedia of Type Strains, Phase IV (KMG-V): Genome sequencing to study the core and pangenomes of soil and plant-associated prokaryotes.</title>
        <authorList>
            <person name="Whitman W."/>
        </authorList>
    </citation>
    <scope>NUCLEOTIDE SEQUENCE [LARGE SCALE GENOMIC DNA]</scope>
    <source>
        <strain evidence="11 12">BR 11622</strain>
    </source>
</reference>
<feature type="transmembrane region" description="Helical" evidence="7">
    <location>
        <begin position="195"/>
        <end position="212"/>
    </location>
</feature>
<feature type="domain" description="Methyl-accepting transducer" evidence="8">
    <location>
        <begin position="309"/>
        <end position="545"/>
    </location>
</feature>
<evidence type="ECO:0000256" key="3">
    <source>
        <dbReference type="ARBA" id="ARBA00023224"/>
    </source>
</evidence>
<feature type="domain" description="T-SNARE coiled-coil homology" evidence="9">
    <location>
        <begin position="461"/>
        <end position="523"/>
    </location>
</feature>
<dbReference type="InterPro" id="IPR004090">
    <property type="entry name" value="Chemotax_Me-accpt_rcpt"/>
</dbReference>
<evidence type="ECO:0000256" key="5">
    <source>
        <dbReference type="PROSITE-ProRule" id="PRU00284"/>
    </source>
</evidence>
<dbReference type="PANTHER" id="PTHR32089:SF112">
    <property type="entry name" value="LYSOZYME-LIKE PROTEIN-RELATED"/>
    <property type="match status" value="1"/>
</dbReference>
<keyword evidence="2" id="KW-0997">Cell inner membrane</keyword>
<dbReference type="Pfam" id="PF00672">
    <property type="entry name" value="HAMP"/>
    <property type="match status" value="1"/>
</dbReference>
<keyword evidence="7" id="KW-0812">Transmembrane</keyword>
<feature type="transmembrane region" description="Helical" evidence="7">
    <location>
        <begin position="12"/>
        <end position="32"/>
    </location>
</feature>
<dbReference type="SMART" id="SM00304">
    <property type="entry name" value="HAMP"/>
    <property type="match status" value="1"/>
</dbReference>
<evidence type="ECO:0000313" key="12">
    <source>
        <dbReference type="Proteomes" id="UP000315751"/>
    </source>
</evidence>
<dbReference type="PRINTS" id="PR00260">
    <property type="entry name" value="CHEMTRNSDUCR"/>
</dbReference>
<dbReference type="InterPro" id="IPR000727">
    <property type="entry name" value="T_SNARE_dom"/>
</dbReference>
<dbReference type="PROSITE" id="PS50885">
    <property type="entry name" value="HAMP"/>
    <property type="match status" value="1"/>
</dbReference>
<organism evidence="11 12">
    <name type="scientific">Nitrospirillum amazonense</name>
    <dbReference type="NCBI Taxonomy" id="28077"/>
    <lineage>
        <taxon>Bacteria</taxon>
        <taxon>Pseudomonadati</taxon>
        <taxon>Pseudomonadota</taxon>
        <taxon>Alphaproteobacteria</taxon>
        <taxon>Rhodospirillales</taxon>
        <taxon>Azospirillaceae</taxon>
        <taxon>Nitrospirillum</taxon>
    </lineage>
</organism>
<keyword evidence="3 5" id="KW-0807">Transducer</keyword>
<dbReference type="InterPro" id="IPR003660">
    <property type="entry name" value="HAMP_dom"/>
</dbReference>
<comment type="similarity">
    <text evidence="4">Belongs to the methyl-accepting chemotaxis (MCP) protein family.</text>
</comment>
<evidence type="ECO:0000259" key="8">
    <source>
        <dbReference type="PROSITE" id="PS50111"/>
    </source>
</evidence>
<proteinExistence type="inferred from homology"/>
<evidence type="ECO:0000256" key="1">
    <source>
        <dbReference type="ARBA" id="ARBA00004429"/>
    </source>
</evidence>
<dbReference type="Pfam" id="PF00015">
    <property type="entry name" value="MCPsignal"/>
    <property type="match status" value="1"/>
</dbReference>
<evidence type="ECO:0000259" key="10">
    <source>
        <dbReference type="PROSITE" id="PS50885"/>
    </source>
</evidence>
<dbReference type="SMART" id="SM00283">
    <property type="entry name" value="MA"/>
    <property type="match status" value="1"/>
</dbReference>
<accession>A0A560HK13</accession>
<keyword evidence="7" id="KW-1133">Transmembrane helix</keyword>
<sequence>MVLDNINVANKINIIVSIFSIALIALLVTSGARMTEVDDSYADLITRIDRSATMSVRANRFVNVFIAAAFQLATETTDEGNARLLAQVDDARKQYGALIAGVRQNLPEWGQRLDPVDKAVQRGFAGCEPAIAAAKKAVTAEENMDAAARLKTECGPPLEKAITDFAVFNNDLLKFAAESADGLKAGTQRAIRTQVAIAALSILFTLGLAFWISRAGLTTPIGALRRVMDRLAANDLGAEVPGQARKDEIGAMARSVQVFKSNALEVEHLRAEQEAQKARAAEEQRQALHRMANAFEAKVMDVVRAVSDTAAELQRTAQSMSATAGESTLQASTVAVAAEQASANVQTVAAASEELSSSINEIARQVSESSRISNVATDGATRSTDLVQGLASAAESIGEAVRLINDIAAQTNLLALNATIEAARAGEAGKGFAVVAGEVKSLAGQTARATDAISQQIAAVQEETRRTVTAIGEIAGVINQMQGIATTISSAVEEQGAATQEIARNVQEAARGTQEVSATITDVSEAAGMTGAAAEQVLASASQLATDSQRLRTQVQDFLATVRAA</sequence>
<dbReference type="AlphaFoldDB" id="A0A560HK13"/>
<feature type="coiled-coil region" evidence="6">
    <location>
        <begin position="261"/>
        <end position="298"/>
    </location>
</feature>
<dbReference type="GO" id="GO:0006935">
    <property type="term" value="P:chemotaxis"/>
    <property type="evidence" value="ECO:0007669"/>
    <property type="project" value="InterPro"/>
</dbReference>
<comment type="subcellular location">
    <subcellularLocation>
        <location evidence="1">Cell inner membrane</location>
        <topology evidence="1">Multi-pass membrane protein</topology>
    </subcellularLocation>
</comment>
<dbReference type="PANTHER" id="PTHR32089">
    <property type="entry name" value="METHYL-ACCEPTING CHEMOTAXIS PROTEIN MCPB"/>
    <property type="match status" value="1"/>
</dbReference>